<keyword evidence="2" id="KW-1185">Reference proteome</keyword>
<comment type="caution">
    <text evidence="1">The sequence shown here is derived from an EMBL/GenBank/DDBJ whole genome shotgun (WGS) entry which is preliminary data.</text>
</comment>
<dbReference type="EMBL" id="AHOM02000010">
    <property type="protein sequence ID" value="EJZ41158.1"/>
    <property type="molecule type" value="Genomic_DNA"/>
</dbReference>
<organism evidence="1 2">
    <name type="scientific">Leptospira licerasiae str. MMD4847</name>
    <dbReference type="NCBI Taxonomy" id="1049971"/>
    <lineage>
        <taxon>Bacteria</taxon>
        <taxon>Pseudomonadati</taxon>
        <taxon>Spirochaetota</taxon>
        <taxon>Spirochaetia</taxon>
        <taxon>Leptospirales</taxon>
        <taxon>Leptospiraceae</taxon>
        <taxon>Leptospira</taxon>
    </lineage>
</organism>
<sequence>MRSLIPFFKVTFLTLDSNVVRISEKMSSLAKASKFIRMQKVKNKKLKREMTDLERYSHITNKISLKSYAVQKIPGKNPAGFCRGEL</sequence>
<accession>A0ABN0H6W9</accession>
<protein>
    <submittedName>
        <fullName evidence="1">Uncharacterized protein</fullName>
    </submittedName>
</protein>
<gene>
    <name evidence="1" type="ORF">LEP1GSC178_1458</name>
</gene>
<dbReference type="Proteomes" id="UP000018720">
    <property type="component" value="Unassembled WGS sequence"/>
</dbReference>
<evidence type="ECO:0000313" key="1">
    <source>
        <dbReference type="EMBL" id="EJZ41158.1"/>
    </source>
</evidence>
<proteinExistence type="predicted"/>
<name>A0ABN0H6W9_9LEPT</name>
<evidence type="ECO:0000313" key="2">
    <source>
        <dbReference type="Proteomes" id="UP000018720"/>
    </source>
</evidence>
<reference evidence="1 2" key="1">
    <citation type="submission" date="2012-08" db="EMBL/GenBank/DDBJ databases">
        <authorList>
            <person name="Harkins D.M."/>
            <person name="Durkin A.S."/>
            <person name="Selengut J.D."/>
            <person name="Sanka R."/>
            <person name="DePew J."/>
            <person name="Purushe J."/>
            <person name="Matthias M.A."/>
            <person name="Vinetz J.M."/>
            <person name="Sutton G.G."/>
            <person name="Nelson W.C."/>
            <person name="Fouts D.E."/>
        </authorList>
    </citation>
    <scope>NUCLEOTIDE SEQUENCE [LARGE SCALE GENOMIC DNA]</scope>
    <source>
        <strain evidence="1 2">MMD4847</strain>
    </source>
</reference>